<evidence type="ECO:0000256" key="2">
    <source>
        <dbReference type="SAM" id="MobiDB-lite"/>
    </source>
</evidence>
<gene>
    <name evidence="3" type="ORF">ACHHYP_03172</name>
</gene>
<organism evidence="3 4">
    <name type="scientific">Achlya hypogyna</name>
    <name type="common">Oomycete</name>
    <name type="synonym">Protoachlya hypogyna</name>
    <dbReference type="NCBI Taxonomy" id="1202772"/>
    <lineage>
        <taxon>Eukaryota</taxon>
        <taxon>Sar</taxon>
        <taxon>Stramenopiles</taxon>
        <taxon>Oomycota</taxon>
        <taxon>Saprolegniomycetes</taxon>
        <taxon>Saprolegniales</taxon>
        <taxon>Achlyaceae</taxon>
        <taxon>Achlya</taxon>
    </lineage>
</organism>
<comment type="caution">
    <text evidence="3">The sequence shown here is derived from an EMBL/GenBank/DDBJ whole genome shotgun (WGS) entry which is preliminary data.</text>
</comment>
<evidence type="ECO:0000256" key="1">
    <source>
        <dbReference type="SAM" id="Coils"/>
    </source>
</evidence>
<protein>
    <recommendedName>
        <fullName evidence="5">START domain-containing protein</fullName>
    </recommendedName>
</protein>
<dbReference type="OrthoDB" id="165738at2759"/>
<feature type="region of interest" description="Disordered" evidence="2">
    <location>
        <begin position="48"/>
        <end position="80"/>
    </location>
</feature>
<keyword evidence="4" id="KW-1185">Reference proteome</keyword>
<dbReference type="CDD" id="cd14686">
    <property type="entry name" value="bZIP"/>
    <property type="match status" value="2"/>
</dbReference>
<reference evidence="3 4" key="1">
    <citation type="journal article" date="2014" name="Genome Biol. Evol.">
        <title>The secreted proteins of Achlya hypogyna and Thraustotheca clavata identify the ancestral oomycete secretome and reveal gene acquisitions by horizontal gene transfer.</title>
        <authorList>
            <person name="Misner I."/>
            <person name="Blouin N."/>
            <person name="Leonard G."/>
            <person name="Richards T.A."/>
            <person name="Lane C.E."/>
        </authorList>
    </citation>
    <scope>NUCLEOTIDE SEQUENCE [LARGE SCALE GENOMIC DNA]</scope>
    <source>
        <strain evidence="3 4">ATCC 48635</strain>
    </source>
</reference>
<name>A0A1V9Z4A4_ACHHY</name>
<evidence type="ECO:0000313" key="3">
    <source>
        <dbReference type="EMBL" id="OQR92828.1"/>
    </source>
</evidence>
<feature type="region of interest" description="Disordered" evidence="2">
    <location>
        <begin position="355"/>
        <end position="390"/>
    </location>
</feature>
<accession>A0A1V9Z4A4</accession>
<dbReference type="STRING" id="1202772.A0A1V9Z4A4"/>
<feature type="region of interest" description="Disordered" evidence="2">
    <location>
        <begin position="405"/>
        <end position="435"/>
    </location>
</feature>
<dbReference type="EMBL" id="JNBR01000440">
    <property type="protein sequence ID" value="OQR92828.1"/>
    <property type="molecule type" value="Genomic_DNA"/>
</dbReference>
<feature type="compositionally biased region" description="Basic and acidic residues" evidence="2">
    <location>
        <begin position="1"/>
        <end position="11"/>
    </location>
</feature>
<dbReference type="AlphaFoldDB" id="A0A1V9Z4A4"/>
<proteinExistence type="predicted"/>
<feature type="coiled-coil region" evidence="1">
    <location>
        <begin position="850"/>
        <end position="877"/>
    </location>
</feature>
<dbReference type="Proteomes" id="UP000243579">
    <property type="component" value="Unassembled WGS sequence"/>
</dbReference>
<evidence type="ECO:0008006" key="5">
    <source>
        <dbReference type="Google" id="ProtNLM"/>
    </source>
</evidence>
<evidence type="ECO:0000313" key="4">
    <source>
        <dbReference type="Proteomes" id="UP000243579"/>
    </source>
</evidence>
<keyword evidence="1" id="KW-0175">Coiled coil</keyword>
<feature type="region of interest" description="Disordered" evidence="2">
    <location>
        <begin position="1"/>
        <end position="27"/>
    </location>
</feature>
<feature type="region of interest" description="Disordered" evidence="2">
    <location>
        <begin position="789"/>
        <end position="808"/>
    </location>
</feature>
<sequence length="1118" mass="127416">MATTRADELLLHDVAAPPPPSSAMTPAIENTDDFLLDLPSINKLLLSETSSSDSDSKPPAGLGDDPYSRQHRYRQRQKDERQFLRDQVKTLSTQLRQLREVKTTELAQSSEWEKVARTQRVHANQSTLENNRLKRALEDQLKLATTLEQLLVKRPRLLKFPTMDVVDWKMRRMPMELTARESTFHAIVDNAQTEVESILLRKGLLDAPDRHHSVNITTDDTSNHLTIDVQSVRYLDADFKETANKCWSLWCEPDTKHLPTTRVKVLERFSKDAAYLEDMGALHDDKPYLHMLAAVKRYVEKDRVFIVMRSVLDDPQHPTPRGLYIGNTTALCVVQHLGEGKCCRRMCMLGQLPIQAPGDGPLSDEPALSSMRTRSSTKPAPMPPAIENTDDFLLDLPSINKLLVSESSESEAKTDAGSGPYSRQHRYRQRQKDERKFLRDQVDALTAQLESLRSAKGVMEDASSEWATIARSQRAYAHQATVENTRLKRALEDQLRLASSLQQILTKRPRLVRFPTMDPEKRKSRTMPMHPVQREASFHTLLDDSYARMESILSQVGLTTAPDGYTAVEVDGDLSNETVGIHCKGVRIMGQNYIESAQKCWEIWCEPEKRGDIPADVKIEIQIIDRYGPDATYFHDIGSSGQNKPFMFMMSGMKRYYEKDRVVIVMKTFLDDDLHPPPPNMFIGDHVAFFVLERLEDGRCRRRSCLLGQLPVQGIHSGPFAEQPPMMVCEYVLNHTRQLLPDGDFGVTPAAVEETRTPPPAMTLLPPIENADDFLSDLPSMQTLLIVDDDSDQQTRQNRYRKRQKDERDYLREQVGTLTSQLQVLKTLNAAQQEQRSEWAKIAQTQRIYVHQATNENKRLKRALEDQLKLATTLEQLLVKRPRLLSFPTMDLVDWKLRKMPLDPAARNFTFHAMMDHAYSEVDSILLRKGVYDAPDGHNSVNLVTNEADDSIVLDVQSVCILQMDYLESAQKYWSLWCESSDRGAIPFVNIQLLDRFGDDAAYVQDMGYLAHDKPYLFMLCGMKRVVEKDRVVIVMRTFLEDALYPPPPGLYIGNHTAIFVVERLSDGKCCRRMCMLGQLPIQAPGDGPLSHQPPLMVCDFILKHTTQTSHLIQDILE</sequence>